<dbReference type="RefSeq" id="WP_023064734.1">
    <property type="nucleotide sequence ID" value="NZ_AUZM01000005.1"/>
</dbReference>
<dbReference type="Pfam" id="PF09335">
    <property type="entry name" value="VTT_dom"/>
    <property type="match status" value="1"/>
</dbReference>
<evidence type="ECO:0000256" key="2">
    <source>
        <dbReference type="ARBA" id="ARBA00010792"/>
    </source>
</evidence>
<dbReference type="Proteomes" id="UP000017127">
    <property type="component" value="Unassembled WGS sequence"/>
</dbReference>
<feature type="transmembrane region" description="Helical" evidence="7">
    <location>
        <begin position="56"/>
        <end position="77"/>
    </location>
</feature>
<dbReference type="GO" id="GO:0005886">
    <property type="term" value="C:plasma membrane"/>
    <property type="evidence" value="ECO:0007669"/>
    <property type="project" value="UniProtKB-SubCell"/>
</dbReference>
<organism evidence="9 10">
    <name type="scientific">Lyngbya aestuarii BL J</name>
    <dbReference type="NCBI Taxonomy" id="1348334"/>
    <lineage>
        <taxon>Bacteria</taxon>
        <taxon>Bacillati</taxon>
        <taxon>Cyanobacteriota</taxon>
        <taxon>Cyanophyceae</taxon>
        <taxon>Oscillatoriophycideae</taxon>
        <taxon>Oscillatoriales</taxon>
        <taxon>Microcoleaceae</taxon>
        <taxon>Lyngbya</taxon>
    </lineage>
</organism>
<feature type="domain" description="VTT" evidence="8">
    <location>
        <begin position="36"/>
        <end position="160"/>
    </location>
</feature>
<protein>
    <recommendedName>
        <fullName evidence="8">VTT domain-containing protein</fullName>
    </recommendedName>
</protein>
<accession>U7QMI3</accession>
<evidence type="ECO:0000256" key="4">
    <source>
        <dbReference type="ARBA" id="ARBA00022692"/>
    </source>
</evidence>
<name>U7QMI3_9CYAN</name>
<dbReference type="OrthoDB" id="9813426at2"/>
<dbReference type="EMBL" id="AUZM01000005">
    <property type="protein sequence ID" value="ERT09189.1"/>
    <property type="molecule type" value="Genomic_DNA"/>
</dbReference>
<evidence type="ECO:0000256" key="3">
    <source>
        <dbReference type="ARBA" id="ARBA00022475"/>
    </source>
</evidence>
<keyword evidence="4 7" id="KW-0812">Transmembrane</keyword>
<feature type="transmembrane region" description="Helical" evidence="7">
    <location>
        <begin position="147"/>
        <end position="168"/>
    </location>
</feature>
<sequence length="206" mass="22614">MSFEIVSLETIQEIAHQYGYWAVFLGITLENAGIPLPGETITLVGGFLAGSGELDYWFVLGWAIAGAILGDNCGYWVGRWRGWPFLLAIGKLFRVQEAKLTEVKSQFSRNAAKAVFLGRFVALLRIFAGPLAGIARMPYWKFLLCNAAGAATWASVMVSLSFFVGQVVPLEQLVSGVAKFAIIALILVVGWVVIPIWWESRQADNL</sequence>
<evidence type="ECO:0000313" key="9">
    <source>
        <dbReference type="EMBL" id="ERT09189.1"/>
    </source>
</evidence>
<evidence type="ECO:0000256" key="6">
    <source>
        <dbReference type="ARBA" id="ARBA00023136"/>
    </source>
</evidence>
<evidence type="ECO:0000256" key="7">
    <source>
        <dbReference type="SAM" id="Phobius"/>
    </source>
</evidence>
<reference evidence="9 10" key="1">
    <citation type="journal article" date="2013" name="Front. Microbiol.">
        <title>Comparative genomic analyses of the cyanobacterium, Lyngbya aestuarii BL J, a powerful hydrogen producer.</title>
        <authorList>
            <person name="Kothari A."/>
            <person name="Vaughn M."/>
            <person name="Garcia-Pichel F."/>
        </authorList>
    </citation>
    <scope>NUCLEOTIDE SEQUENCE [LARGE SCALE GENOMIC DNA]</scope>
    <source>
        <strain evidence="9 10">BL J</strain>
    </source>
</reference>
<dbReference type="PANTHER" id="PTHR42709">
    <property type="entry name" value="ALKALINE PHOSPHATASE LIKE PROTEIN"/>
    <property type="match status" value="1"/>
</dbReference>
<keyword evidence="5 7" id="KW-1133">Transmembrane helix</keyword>
<dbReference type="PANTHER" id="PTHR42709:SF6">
    <property type="entry name" value="UNDECAPRENYL PHOSPHATE TRANSPORTER A"/>
    <property type="match status" value="1"/>
</dbReference>
<comment type="subcellular location">
    <subcellularLocation>
        <location evidence="1">Cell membrane</location>
        <topology evidence="1">Multi-pass membrane protein</topology>
    </subcellularLocation>
</comment>
<comment type="similarity">
    <text evidence="2">Belongs to the DedA family.</text>
</comment>
<evidence type="ECO:0000256" key="1">
    <source>
        <dbReference type="ARBA" id="ARBA00004651"/>
    </source>
</evidence>
<dbReference type="InterPro" id="IPR051311">
    <property type="entry name" value="DedA_domain"/>
</dbReference>
<feature type="transmembrane region" description="Helical" evidence="7">
    <location>
        <begin position="114"/>
        <end position="135"/>
    </location>
</feature>
<dbReference type="InterPro" id="IPR032816">
    <property type="entry name" value="VTT_dom"/>
</dbReference>
<evidence type="ECO:0000256" key="5">
    <source>
        <dbReference type="ARBA" id="ARBA00022989"/>
    </source>
</evidence>
<gene>
    <name evidence="9" type="ORF">M595_0899</name>
</gene>
<keyword evidence="6 7" id="KW-0472">Membrane</keyword>
<dbReference type="PATRIC" id="fig|1348334.3.peg.878"/>
<dbReference type="AlphaFoldDB" id="U7QMI3"/>
<proteinExistence type="inferred from homology"/>
<comment type="caution">
    <text evidence="9">The sequence shown here is derived from an EMBL/GenBank/DDBJ whole genome shotgun (WGS) entry which is preliminary data.</text>
</comment>
<keyword evidence="3" id="KW-1003">Cell membrane</keyword>
<evidence type="ECO:0000313" key="10">
    <source>
        <dbReference type="Proteomes" id="UP000017127"/>
    </source>
</evidence>
<evidence type="ECO:0000259" key="8">
    <source>
        <dbReference type="Pfam" id="PF09335"/>
    </source>
</evidence>
<keyword evidence="10" id="KW-1185">Reference proteome</keyword>
<feature type="transmembrane region" description="Helical" evidence="7">
    <location>
        <begin position="180"/>
        <end position="198"/>
    </location>
</feature>